<feature type="repeat" description="PPR" evidence="2">
    <location>
        <begin position="326"/>
        <end position="361"/>
    </location>
</feature>
<dbReference type="InterPro" id="IPR011990">
    <property type="entry name" value="TPR-like_helical_dom_sf"/>
</dbReference>
<dbReference type="InterPro" id="IPR046848">
    <property type="entry name" value="E_motif"/>
</dbReference>
<dbReference type="Gene3D" id="1.25.40.10">
    <property type="entry name" value="Tetratricopeptide repeat domain"/>
    <property type="match status" value="6"/>
</dbReference>
<dbReference type="InterPro" id="IPR046960">
    <property type="entry name" value="PPR_At4g14850-like_plant"/>
</dbReference>
<sequence>MILIRKLECCSNRCQRSPRAARAFQTHSLNESSPTSSKPQWVPNHHQHLNWQQLKESLAEAISTRCFSSKLLQCLHARVVTSGLRHNLFVSTLLIAKYFAFGNAGAARLLFDGQSGRPTKPLLWNSVISGYLRCGLPRLALDVFREMTALSSTKCEPDRNTFHLAITACTRLSEFEVGFMIGENAQILGFDSNILVGTALVVLHTKAGKLESARQVFDRMSLKDAVSWNAMISGYSRAGLLSDAMDLFRNMRLVDGISATEGSLVSLFSCCGDEDRVRNGETLHALVVMTGFDRNLVVSNSLLEMYFECGCLEIAVQLFDMMVFKDSVSWCTLIGGYVKNEQPSEALKTFYWMLFNTRISPTRPLLLNALLACASMGDWETGKQIQMNYLSNYDDEMASDASLITALVYMYARCRKMEIAFEFLETDSRVKGDGIAWNAVIKACTEVGDFHQVFELSLKMQRRGIALERATLLMLLSIISTNSLSRKGAETHAFIVKRGFESERTIANSLIDMYAKCGSLESSYNIFKGIQEKDVVSWSSMIGAYASNGNVEGAFDLFALMREEGTTPNHFTFIALLSACSHVGFVEKGRELFASMESYGLNPSIEYLTCLVDMYCRAGLLVQAHDLLKDVKLEASSSSILWGTLLSACRMHGNLVIGEVAASHLFYLEPENSANYLMLADIYGLLGKTENSNAVLRLLREKGFEKKPGCSWFDAG</sequence>
<dbReference type="GO" id="GO:0009451">
    <property type="term" value="P:RNA modification"/>
    <property type="evidence" value="ECO:0007669"/>
    <property type="project" value="InterPro"/>
</dbReference>
<feature type="repeat" description="PPR" evidence="2">
    <location>
        <begin position="534"/>
        <end position="568"/>
    </location>
</feature>
<evidence type="ECO:0000313" key="3">
    <source>
        <dbReference type="EMBL" id="PKU61898.1"/>
    </source>
</evidence>
<accession>A0A2I0VEP5</accession>
<proteinExistence type="predicted"/>
<dbReference type="NCBIfam" id="TIGR00756">
    <property type="entry name" value="PPR"/>
    <property type="match status" value="5"/>
</dbReference>
<feature type="repeat" description="PPR" evidence="2">
    <location>
        <begin position="433"/>
        <end position="467"/>
    </location>
</feature>
<dbReference type="InterPro" id="IPR002885">
    <property type="entry name" value="PPR_rpt"/>
</dbReference>
<dbReference type="GO" id="GO:0003723">
    <property type="term" value="F:RNA binding"/>
    <property type="evidence" value="ECO:0007669"/>
    <property type="project" value="InterPro"/>
</dbReference>
<reference evidence="3 4" key="1">
    <citation type="journal article" date="2016" name="Sci. Rep.">
        <title>The Dendrobium catenatum Lindl. genome sequence provides insights into polysaccharide synthase, floral development and adaptive evolution.</title>
        <authorList>
            <person name="Zhang G.Q."/>
            <person name="Xu Q."/>
            <person name="Bian C."/>
            <person name="Tsai W.C."/>
            <person name="Yeh C.M."/>
            <person name="Liu K.W."/>
            <person name="Yoshida K."/>
            <person name="Zhang L.S."/>
            <person name="Chang S.B."/>
            <person name="Chen F."/>
            <person name="Shi Y."/>
            <person name="Su Y.Y."/>
            <person name="Zhang Y.Q."/>
            <person name="Chen L.J."/>
            <person name="Yin Y."/>
            <person name="Lin M."/>
            <person name="Huang H."/>
            <person name="Deng H."/>
            <person name="Wang Z.W."/>
            <person name="Zhu S.L."/>
            <person name="Zhao X."/>
            <person name="Deng C."/>
            <person name="Niu S.C."/>
            <person name="Huang J."/>
            <person name="Wang M."/>
            <person name="Liu G.H."/>
            <person name="Yang H.J."/>
            <person name="Xiao X.J."/>
            <person name="Hsiao Y.Y."/>
            <person name="Wu W.L."/>
            <person name="Chen Y.Y."/>
            <person name="Mitsuda N."/>
            <person name="Ohme-Takagi M."/>
            <person name="Luo Y.B."/>
            <person name="Van de Peer Y."/>
            <person name="Liu Z.J."/>
        </authorList>
    </citation>
    <scope>NUCLEOTIDE SEQUENCE [LARGE SCALE GENOMIC DNA]</scope>
    <source>
        <tissue evidence="3">The whole plant</tissue>
    </source>
</reference>
<feature type="repeat" description="PPR" evidence="2">
    <location>
        <begin position="224"/>
        <end position="258"/>
    </location>
</feature>
<keyword evidence="1" id="KW-0677">Repeat</keyword>
<evidence type="ECO:0000256" key="1">
    <source>
        <dbReference type="ARBA" id="ARBA00022737"/>
    </source>
</evidence>
<dbReference type="Pfam" id="PF01535">
    <property type="entry name" value="PPR"/>
    <property type="match status" value="7"/>
</dbReference>
<dbReference type="OrthoDB" id="733871at2759"/>
<feature type="repeat" description="PPR" evidence="2">
    <location>
        <begin position="569"/>
        <end position="603"/>
    </location>
</feature>
<dbReference type="PANTHER" id="PTHR47926:SF462">
    <property type="entry name" value="PENTATRICOPEPTIDE REPEAT-CONTAINING PROTEIN"/>
    <property type="match status" value="1"/>
</dbReference>
<gene>
    <name evidence="3" type="primary">PCMP-H42</name>
    <name evidence="3" type="ORF">MA16_Dca017231</name>
</gene>
<feature type="repeat" description="PPR" evidence="2">
    <location>
        <begin position="120"/>
        <end position="154"/>
    </location>
</feature>
<dbReference type="PROSITE" id="PS51375">
    <property type="entry name" value="PPR"/>
    <property type="match status" value="6"/>
</dbReference>
<dbReference type="FunFam" id="1.25.40.10:FF:001093">
    <property type="entry name" value="Pentatricopeptide repeat-containing protein At2g34400"/>
    <property type="match status" value="1"/>
</dbReference>
<dbReference type="AlphaFoldDB" id="A0A2I0VEP5"/>
<protein>
    <submittedName>
        <fullName evidence="3">Pentatricopeptide repeat-containing protein</fullName>
    </submittedName>
</protein>
<dbReference type="Pfam" id="PF13041">
    <property type="entry name" value="PPR_2"/>
    <property type="match status" value="1"/>
</dbReference>
<organism evidence="3 4">
    <name type="scientific">Dendrobium catenatum</name>
    <dbReference type="NCBI Taxonomy" id="906689"/>
    <lineage>
        <taxon>Eukaryota</taxon>
        <taxon>Viridiplantae</taxon>
        <taxon>Streptophyta</taxon>
        <taxon>Embryophyta</taxon>
        <taxon>Tracheophyta</taxon>
        <taxon>Spermatophyta</taxon>
        <taxon>Magnoliopsida</taxon>
        <taxon>Liliopsida</taxon>
        <taxon>Asparagales</taxon>
        <taxon>Orchidaceae</taxon>
        <taxon>Epidendroideae</taxon>
        <taxon>Malaxideae</taxon>
        <taxon>Dendrobiinae</taxon>
        <taxon>Dendrobium</taxon>
    </lineage>
</organism>
<dbReference type="Proteomes" id="UP000233837">
    <property type="component" value="Unassembled WGS sequence"/>
</dbReference>
<dbReference type="EMBL" id="KZ503722">
    <property type="protein sequence ID" value="PKU61898.1"/>
    <property type="molecule type" value="Genomic_DNA"/>
</dbReference>
<dbReference type="Pfam" id="PF20431">
    <property type="entry name" value="E_motif"/>
    <property type="match status" value="1"/>
</dbReference>
<dbReference type="PANTHER" id="PTHR47926">
    <property type="entry name" value="PENTATRICOPEPTIDE REPEAT-CONTAINING PROTEIN"/>
    <property type="match status" value="1"/>
</dbReference>
<keyword evidence="4" id="KW-1185">Reference proteome</keyword>
<name>A0A2I0VEP5_9ASPA</name>
<evidence type="ECO:0000313" key="4">
    <source>
        <dbReference type="Proteomes" id="UP000233837"/>
    </source>
</evidence>
<reference evidence="3 4" key="2">
    <citation type="journal article" date="2017" name="Nature">
        <title>The Apostasia genome and the evolution of orchids.</title>
        <authorList>
            <person name="Zhang G.Q."/>
            <person name="Liu K.W."/>
            <person name="Li Z."/>
            <person name="Lohaus R."/>
            <person name="Hsiao Y.Y."/>
            <person name="Niu S.C."/>
            <person name="Wang J.Y."/>
            <person name="Lin Y.C."/>
            <person name="Xu Q."/>
            <person name="Chen L.J."/>
            <person name="Yoshida K."/>
            <person name="Fujiwara S."/>
            <person name="Wang Z.W."/>
            <person name="Zhang Y.Q."/>
            <person name="Mitsuda N."/>
            <person name="Wang M."/>
            <person name="Liu G.H."/>
            <person name="Pecoraro L."/>
            <person name="Huang H.X."/>
            <person name="Xiao X.J."/>
            <person name="Lin M."/>
            <person name="Wu X.Y."/>
            <person name="Wu W.L."/>
            <person name="Chen Y.Y."/>
            <person name="Chang S.B."/>
            <person name="Sakamoto S."/>
            <person name="Ohme-Takagi M."/>
            <person name="Yagi M."/>
            <person name="Zeng S.J."/>
            <person name="Shen C.Y."/>
            <person name="Yeh C.M."/>
            <person name="Luo Y.B."/>
            <person name="Tsai W.C."/>
            <person name="Van de Peer Y."/>
            <person name="Liu Z.J."/>
        </authorList>
    </citation>
    <scope>NUCLEOTIDE SEQUENCE [LARGE SCALE GENOMIC DNA]</scope>
    <source>
        <tissue evidence="3">The whole plant</tissue>
    </source>
</reference>
<evidence type="ECO:0000256" key="2">
    <source>
        <dbReference type="PROSITE-ProRule" id="PRU00708"/>
    </source>
</evidence>